<dbReference type="PROSITE" id="PS51085">
    <property type="entry name" value="2FE2S_FER_2"/>
    <property type="match status" value="1"/>
</dbReference>
<evidence type="ECO:0000256" key="1">
    <source>
        <dbReference type="ARBA" id="ARBA00001974"/>
    </source>
</evidence>
<evidence type="ECO:0000256" key="3">
    <source>
        <dbReference type="ARBA" id="ARBA00022714"/>
    </source>
</evidence>
<protein>
    <submittedName>
        <fullName evidence="10">Ferredoxin</fullName>
    </submittedName>
</protein>
<dbReference type="InterPro" id="IPR001041">
    <property type="entry name" value="2Fe-2S_ferredoxin-type"/>
</dbReference>
<dbReference type="SUPFAM" id="SSF54292">
    <property type="entry name" value="2Fe-2S ferredoxin-like"/>
    <property type="match status" value="1"/>
</dbReference>
<comment type="caution">
    <text evidence="10">The sequence shown here is derived from an EMBL/GenBank/DDBJ whole genome shotgun (WGS) entry which is preliminary data.</text>
</comment>
<dbReference type="RefSeq" id="WP_189960511.1">
    <property type="nucleotide sequence ID" value="NZ_BMUA01000001.1"/>
</dbReference>
<gene>
    <name evidence="10" type="ORF">Sviol_09720</name>
</gene>
<feature type="domain" description="FAD-binding FR-type" evidence="9">
    <location>
        <begin position="6"/>
        <end position="107"/>
    </location>
</feature>
<evidence type="ECO:0000256" key="4">
    <source>
        <dbReference type="ARBA" id="ARBA00022723"/>
    </source>
</evidence>
<dbReference type="PROSITE" id="PS00197">
    <property type="entry name" value="2FE2S_FER_1"/>
    <property type="match status" value="1"/>
</dbReference>
<reference evidence="10" key="1">
    <citation type="submission" date="2024-05" db="EMBL/GenBank/DDBJ databases">
        <title>Whole genome shotgun sequence of Streptomyces violascens NBRC 12920.</title>
        <authorList>
            <person name="Komaki H."/>
            <person name="Tamura T."/>
        </authorList>
    </citation>
    <scope>NUCLEOTIDE SEQUENCE</scope>
    <source>
        <strain evidence="10">NBRC 12920</strain>
    </source>
</reference>
<dbReference type="CDD" id="cd06185">
    <property type="entry name" value="PDR_like"/>
    <property type="match status" value="1"/>
</dbReference>
<dbReference type="InterPro" id="IPR012675">
    <property type="entry name" value="Beta-grasp_dom_sf"/>
</dbReference>
<organism evidence="10 11">
    <name type="scientific">Streptomyces violascens</name>
    <dbReference type="NCBI Taxonomy" id="67381"/>
    <lineage>
        <taxon>Bacteria</taxon>
        <taxon>Bacillati</taxon>
        <taxon>Actinomycetota</taxon>
        <taxon>Actinomycetes</taxon>
        <taxon>Kitasatosporales</taxon>
        <taxon>Streptomycetaceae</taxon>
        <taxon>Streptomyces</taxon>
    </lineage>
</organism>
<evidence type="ECO:0000256" key="2">
    <source>
        <dbReference type="ARBA" id="ARBA00022630"/>
    </source>
</evidence>
<dbReference type="InterPro" id="IPR006058">
    <property type="entry name" value="2Fe2S_fd_BS"/>
</dbReference>
<dbReference type="Proteomes" id="UP001050808">
    <property type="component" value="Unassembled WGS sequence"/>
</dbReference>
<sequence length="322" mass="34780">MSTAPESQFDLLVHRMTWEAEDVLSVELVHPEGKPLAAWEAGAHIDVHAGDHIRQYSLCGDPGDVGRYRIGVLNEPSSRGGSRHLHTQVRPGDTLTVKGPRNHFALVEAESYLFIAGGIGITPILAQAKEAGAHGRPWQLWHGGRTRASMAFGDELLELVAEERAVTFHPFDEHGHLDLGHILAQAGPTTHVYCCGPEPLLVAVEEKCAELGLRDRLHVERFAAAEVAAPQGGELGFEVECRRSGRTLQVGPEESIVEALEDAGIPIETSCREGVCGTCETAVLDGTPDHRDMVLTADEQDAGDVMMLCVSRCSSGRLVLDV</sequence>
<dbReference type="Pfam" id="PF00111">
    <property type="entry name" value="Fer2"/>
    <property type="match status" value="1"/>
</dbReference>
<dbReference type="InterPro" id="IPR039261">
    <property type="entry name" value="FNR_nucleotide-bd"/>
</dbReference>
<evidence type="ECO:0000256" key="7">
    <source>
        <dbReference type="ARBA" id="ARBA00023014"/>
    </source>
</evidence>
<keyword evidence="6" id="KW-0408">Iron</keyword>
<dbReference type="Gene3D" id="3.40.50.80">
    <property type="entry name" value="Nucleotide-binding domain of ferredoxin-NADP reductase (FNR) module"/>
    <property type="match status" value="1"/>
</dbReference>
<dbReference type="EMBL" id="BNDY01000002">
    <property type="protein sequence ID" value="GHI36564.1"/>
    <property type="molecule type" value="Genomic_DNA"/>
</dbReference>
<evidence type="ECO:0000256" key="6">
    <source>
        <dbReference type="ARBA" id="ARBA00023004"/>
    </source>
</evidence>
<keyword evidence="2" id="KW-0285">Flavoprotein</keyword>
<dbReference type="PRINTS" id="PR00409">
    <property type="entry name" value="PHDIOXRDTASE"/>
</dbReference>
<evidence type="ECO:0000256" key="5">
    <source>
        <dbReference type="ARBA" id="ARBA00023002"/>
    </source>
</evidence>
<keyword evidence="5" id="KW-0560">Oxidoreductase</keyword>
<evidence type="ECO:0000313" key="10">
    <source>
        <dbReference type="EMBL" id="GHI36564.1"/>
    </source>
</evidence>
<proteinExistence type="predicted"/>
<comment type="cofactor">
    <cofactor evidence="1">
        <name>FAD</name>
        <dbReference type="ChEBI" id="CHEBI:57692"/>
    </cofactor>
</comment>
<evidence type="ECO:0000259" key="9">
    <source>
        <dbReference type="PROSITE" id="PS51384"/>
    </source>
</evidence>
<name>A0ABQ3QH63_9ACTN</name>
<dbReference type="Gene3D" id="2.40.30.10">
    <property type="entry name" value="Translation factors"/>
    <property type="match status" value="1"/>
</dbReference>
<dbReference type="PANTHER" id="PTHR47354">
    <property type="entry name" value="NADH OXIDOREDUCTASE HCR"/>
    <property type="match status" value="1"/>
</dbReference>
<evidence type="ECO:0000313" key="11">
    <source>
        <dbReference type="Proteomes" id="UP001050808"/>
    </source>
</evidence>
<accession>A0ABQ3QH63</accession>
<dbReference type="Pfam" id="PF00175">
    <property type="entry name" value="NAD_binding_1"/>
    <property type="match status" value="1"/>
</dbReference>
<dbReference type="InterPro" id="IPR017938">
    <property type="entry name" value="Riboflavin_synthase-like_b-brl"/>
</dbReference>
<keyword evidence="7" id="KW-0411">Iron-sulfur</keyword>
<keyword evidence="3" id="KW-0001">2Fe-2S</keyword>
<evidence type="ECO:0000259" key="8">
    <source>
        <dbReference type="PROSITE" id="PS51085"/>
    </source>
</evidence>
<dbReference type="Gene3D" id="3.10.20.30">
    <property type="match status" value="1"/>
</dbReference>
<dbReference type="InterPro" id="IPR036010">
    <property type="entry name" value="2Fe-2S_ferredoxin-like_sf"/>
</dbReference>
<feature type="domain" description="2Fe-2S ferredoxin-type" evidence="8">
    <location>
        <begin position="233"/>
        <end position="322"/>
    </location>
</feature>
<dbReference type="SUPFAM" id="SSF63380">
    <property type="entry name" value="Riboflavin synthase domain-like"/>
    <property type="match status" value="1"/>
</dbReference>
<dbReference type="InterPro" id="IPR001433">
    <property type="entry name" value="OxRdtase_FAD/NAD-bd"/>
</dbReference>
<dbReference type="InterPro" id="IPR017927">
    <property type="entry name" value="FAD-bd_FR_type"/>
</dbReference>
<dbReference type="PROSITE" id="PS51384">
    <property type="entry name" value="FAD_FR"/>
    <property type="match status" value="1"/>
</dbReference>
<dbReference type="InterPro" id="IPR050415">
    <property type="entry name" value="MRET"/>
</dbReference>
<dbReference type="SUPFAM" id="SSF52343">
    <property type="entry name" value="Ferredoxin reductase-like, C-terminal NADP-linked domain"/>
    <property type="match status" value="1"/>
</dbReference>
<dbReference type="PANTHER" id="PTHR47354:SF1">
    <property type="entry name" value="CARNITINE MONOOXYGENASE REDUCTASE SUBUNIT"/>
    <property type="match status" value="1"/>
</dbReference>
<keyword evidence="11" id="KW-1185">Reference proteome</keyword>
<keyword evidence="4" id="KW-0479">Metal-binding</keyword>
<dbReference type="CDD" id="cd00207">
    <property type="entry name" value="fer2"/>
    <property type="match status" value="1"/>
</dbReference>